<accession>A0A5Q0GUX7</accession>
<keyword evidence="1" id="KW-0732">Signal</keyword>
<evidence type="ECO:0000313" key="2">
    <source>
        <dbReference type="EMBL" id="QFZ17304.1"/>
    </source>
</evidence>
<organism evidence="2 3">
    <name type="scientific">Saccharothrix syringae</name>
    <name type="common">Nocardiopsis syringae</name>
    <dbReference type="NCBI Taxonomy" id="103733"/>
    <lineage>
        <taxon>Bacteria</taxon>
        <taxon>Bacillati</taxon>
        <taxon>Actinomycetota</taxon>
        <taxon>Actinomycetes</taxon>
        <taxon>Pseudonocardiales</taxon>
        <taxon>Pseudonocardiaceae</taxon>
        <taxon>Saccharothrix</taxon>
    </lineage>
</organism>
<dbReference type="EMBL" id="CP034550">
    <property type="protein sequence ID" value="QFZ17304.1"/>
    <property type="molecule type" value="Genomic_DNA"/>
</dbReference>
<evidence type="ECO:0000256" key="1">
    <source>
        <dbReference type="SAM" id="SignalP"/>
    </source>
</evidence>
<sequence length="144" mass="14679">MRPRTRAILCAAATVAATCLAAPAASAATGSVNVEGGFLQGATPYYGVLVVQGTATCSGASAPAVIEVEAVQLIGHNASGEGFTVVQCDGQPKQWEVRLGPKEADCLVGVEPYCFRAKTGVTYAFADLVVDGVLVDDSSARMPT</sequence>
<gene>
    <name evidence="2" type="ORF">EKG83_07305</name>
</gene>
<dbReference type="RefSeq" id="WP_033427552.1">
    <property type="nucleotide sequence ID" value="NZ_CP034550.1"/>
</dbReference>
<name>A0A5Q0GUX7_SACSY</name>
<feature type="chain" id="PRO_5024951495" evidence="1">
    <location>
        <begin position="28"/>
        <end position="144"/>
    </location>
</feature>
<feature type="signal peptide" evidence="1">
    <location>
        <begin position="1"/>
        <end position="27"/>
    </location>
</feature>
<dbReference type="AlphaFoldDB" id="A0A5Q0GUX7"/>
<dbReference type="KEGG" id="ssyi:EKG83_07305"/>
<evidence type="ECO:0000313" key="3">
    <source>
        <dbReference type="Proteomes" id="UP000325787"/>
    </source>
</evidence>
<dbReference type="Proteomes" id="UP000325787">
    <property type="component" value="Chromosome"/>
</dbReference>
<protein>
    <submittedName>
        <fullName evidence="2">Uncharacterized protein</fullName>
    </submittedName>
</protein>
<dbReference type="OrthoDB" id="3873198at2"/>
<reference evidence="3" key="1">
    <citation type="journal article" date="2021" name="Curr. Microbiol.">
        <title>Complete genome of nocamycin-producing strain Saccharothrix syringae NRRL B-16468 reveals the biosynthetic potential for secondary metabolites.</title>
        <authorList>
            <person name="Mo X."/>
            <person name="Yang S."/>
        </authorList>
    </citation>
    <scope>NUCLEOTIDE SEQUENCE [LARGE SCALE GENOMIC DNA]</scope>
    <source>
        <strain evidence="3">ATCC 51364 / DSM 43886 / JCM 6844 / KCTC 9398 / NBRC 14523 / NRRL B-16468 / INA 2240</strain>
    </source>
</reference>
<keyword evidence="3" id="KW-1185">Reference proteome</keyword>
<proteinExistence type="predicted"/>